<dbReference type="GeneID" id="119736180"/>
<proteinExistence type="predicted"/>
<dbReference type="RefSeq" id="XP_038066136.1">
    <property type="nucleotide sequence ID" value="XM_038210208.1"/>
</dbReference>
<evidence type="ECO:0000313" key="1">
    <source>
        <dbReference type="EnsemblMetazoa" id="XP_038066136.1"/>
    </source>
</evidence>
<dbReference type="EnsemblMetazoa" id="XM_038210208.1">
    <property type="protein sequence ID" value="XP_038066136.1"/>
    <property type="gene ID" value="LOC119736180"/>
</dbReference>
<dbReference type="InterPro" id="IPR036322">
    <property type="entry name" value="WD40_repeat_dom_sf"/>
</dbReference>
<dbReference type="InterPro" id="IPR015943">
    <property type="entry name" value="WD40/YVTN_repeat-like_dom_sf"/>
</dbReference>
<accession>A0A914ARX8</accession>
<dbReference type="OrthoDB" id="2123049at2759"/>
<reference evidence="1" key="1">
    <citation type="submission" date="2022-11" db="UniProtKB">
        <authorList>
            <consortium name="EnsemblMetazoa"/>
        </authorList>
    </citation>
    <scope>IDENTIFICATION</scope>
</reference>
<sequence>MPHKTNLQTLWRTKLKQAFNQVVVGKLFRLQNDCIVVGCEDGIIRVYDIPSGHSTGEELTEPVPHLCLETKGGPVQSLVLADITRFSTADLVAGDSRGTMTIFCNGQILSRQSLSEHSLGCLQVDADATGNVSVISGDTGGVVHALLPYSPLWKLRLDSPSQEAESRSSVVKCLLATTLVSSSGRRSNYILASDDCRNLHFIQQGLIVLTLQTPSVITAMCYGNFLPKEEIKTSEMQEATASQVALGGNDGSIIIMTDFQIHTTEYANFQLPIMHLGAIATGHADELDSLLCAGHSHCLMLYHNRKLVNWYEASDWINSMAVADLDKNGEPEVLIGCRDGTLQALRVT</sequence>
<dbReference type="Proteomes" id="UP000887568">
    <property type="component" value="Unplaced"/>
</dbReference>
<dbReference type="SUPFAM" id="SSF50978">
    <property type="entry name" value="WD40 repeat-like"/>
    <property type="match status" value="1"/>
</dbReference>
<keyword evidence="2" id="KW-1185">Reference proteome</keyword>
<dbReference type="Gene3D" id="2.130.10.10">
    <property type="entry name" value="YVTN repeat-like/Quinoprotein amine dehydrogenase"/>
    <property type="match status" value="1"/>
</dbReference>
<protein>
    <submittedName>
        <fullName evidence="1">Uncharacterized protein</fullName>
    </submittedName>
</protein>
<dbReference type="OMA" id="NHQILYR"/>
<organism evidence="1 2">
    <name type="scientific">Patiria miniata</name>
    <name type="common">Bat star</name>
    <name type="synonym">Asterina miniata</name>
    <dbReference type="NCBI Taxonomy" id="46514"/>
    <lineage>
        <taxon>Eukaryota</taxon>
        <taxon>Metazoa</taxon>
        <taxon>Echinodermata</taxon>
        <taxon>Eleutherozoa</taxon>
        <taxon>Asterozoa</taxon>
        <taxon>Asteroidea</taxon>
        <taxon>Valvatacea</taxon>
        <taxon>Valvatida</taxon>
        <taxon>Asterinidae</taxon>
        <taxon>Patiria</taxon>
    </lineage>
</organism>
<dbReference type="AlphaFoldDB" id="A0A914ARX8"/>
<name>A0A914ARX8_PATMI</name>
<evidence type="ECO:0000313" key="2">
    <source>
        <dbReference type="Proteomes" id="UP000887568"/>
    </source>
</evidence>